<dbReference type="PANTHER" id="PTHR38465:SF1">
    <property type="entry name" value="HTH-TYPE TRANSCRIPTIONAL REGULATOR MJ1563-RELATED"/>
    <property type="match status" value="1"/>
</dbReference>
<accession>A0ABT2ULY4</accession>
<dbReference type="InterPro" id="IPR000835">
    <property type="entry name" value="HTH_MarR-typ"/>
</dbReference>
<dbReference type="InterPro" id="IPR052362">
    <property type="entry name" value="HTH-GbsR_regulator"/>
</dbReference>
<dbReference type="InterPro" id="IPR036388">
    <property type="entry name" value="WH-like_DNA-bd_sf"/>
</dbReference>
<comment type="caution">
    <text evidence="5">The sequence shown here is derived from an EMBL/GenBank/DDBJ whole genome shotgun (WGS) entry which is preliminary data.</text>
</comment>
<keyword evidence="6" id="KW-1185">Reference proteome</keyword>
<evidence type="ECO:0000256" key="1">
    <source>
        <dbReference type="ARBA" id="ARBA00023015"/>
    </source>
</evidence>
<dbReference type="PANTHER" id="PTHR38465">
    <property type="entry name" value="HTH-TYPE TRANSCRIPTIONAL REGULATOR MJ1563-RELATED"/>
    <property type="match status" value="1"/>
</dbReference>
<name>A0ABT2ULY4_9BACL</name>
<keyword evidence="2" id="KW-0238">DNA-binding</keyword>
<dbReference type="Proteomes" id="UP001652445">
    <property type="component" value="Unassembled WGS sequence"/>
</dbReference>
<dbReference type="RefSeq" id="WP_262686630.1">
    <property type="nucleotide sequence ID" value="NZ_JAOQIO010000095.1"/>
</dbReference>
<keyword evidence="3" id="KW-0804">Transcription</keyword>
<organism evidence="5 6">
    <name type="scientific">Paenibacillus baimaensis</name>
    <dbReference type="NCBI Taxonomy" id="2982185"/>
    <lineage>
        <taxon>Bacteria</taxon>
        <taxon>Bacillati</taxon>
        <taxon>Bacillota</taxon>
        <taxon>Bacilli</taxon>
        <taxon>Bacillales</taxon>
        <taxon>Paenibacillaceae</taxon>
        <taxon>Paenibacillus</taxon>
    </lineage>
</organism>
<evidence type="ECO:0000313" key="5">
    <source>
        <dbReference type="EMBL" id="MCU6795663.1"/>
    </source>
</evidence>
<dbReference type="Gene3D" id="1.10.10.10">
    <property type="entry name" value="Winged helix-like DNA-binding domain superfamily/Winged helix DNA-binding domain"/>
    <property type="match status" value="1"/>
</dbReference>
<evidence type="ECO:0000313" key="6">
    <source>
        <dbReference type="Proteomes" id="UP001652445"/>
    </source>
</evidence>
<dbReference type="Pfam" id="PF01047">
    <property type="entry name" value="MarR"/>
    <property type="match status" value="1"/>
</dbReference>
<feature type="domain" description="HTH marR-type" evidence="4">
    <location>
        <begin position="40"/>
        <end position="85"/>
    </location>
</feature>
<evidence type="ECO:0000259" key="4">
    <source>
        <dbReference type="Pfam" id="PF01047"/>
    </source>
</evidence>
<dbReference type="InterPro" id="IPR036390">
    <property type="entry name" value="WH_DNA-bd_sf"/>
</dbReference>
<keyword evidence="1" id="KW-0805">Transcription regulation</keyword>
<sequence>MKSPQLSFEDLKTNISNHMSLSFESEGFSPLVGKIFAQLLFASSPMSLQEIAENLGVTKAAISVQARTLEKHMMCHKLPTSSNRKDYYYISDDFSMTTVQIMIMKIGDIQKMIESTLDAFSNLSELEESDKPSHHASKRRFLEMQALHEILLARLDGLEEEWKVRREQLFLNLD</sequence>
<evidence type="ECO:0000256" key="2">
    <source>
        <dbReference type="ARBA" id="ARBA00023125"/>
    </source>
</evidence>
<dbReference type="EMBL" id="JAOQIO010000095">
    <property type="protein sequence ID" value="MCU6795663.1"/>
    <property type="molecule type" value="Genomic_DNA"/>
</dbReference>
<proteinExistence type="predicted"/>
<reference evidence="5 6" key="1">
    <citation type="submission" date="2022-09" db="EMBL/GenBank/DDBJ databases">
        <authorList>
            <person name="Han X.L."/>
            <person name="Wang Q."/>
            <person name="Lu T."/>
        </authorList>
    </citation>
    <scope>NUCLEOTIDE SEQUENCE [LARGE SCALE GENOMIC DNA]</scope>
    <source>
        <strain evidence="5 6">WQ 127069</strain>
    </source>
</reference>
<dbReference type="SUPFAM" id="SSF46785">
    <property type="entry name" value="Winged helix' DNA-binding domain"/>
    <property type="match status" value="1"/>
</dbReference>
<protein>
    <recommendedName>
        <fullName evidence="4">HTH marR-type domain-containing protein</fullName>
    </recommendedName>
</protein>
<gene>
    <name evidence="5" type="ORF">OB236_26465</name>
</gene>
<evidence type="ECO:0000256" key="3">
    <source>
        <dbReference type="ARBA" id="ARBA00023163"/>
    </source>
</evidence>